<sequence length="423" mass="43762">MTRVVRCFLRNRRRVLLGRRSDAASPDSGYRDVPSGRVDGTDPSVGTAGRRLLREAFGSETGDFEFVRAGRPLPEGDGAADAVLPVLFETDTRPGTAEGAFDDVEWVDPTAIRTRETAPGLWTAWRRVAPTVETVRQDRTHGSAWIAARALEVLRDAATEAETWETVAAVARDLRTARPEMAAVANAVDRAVAAAEPVPAEPDAVVDCAVTVLDAVLAAGDGAAQAAVGRLGDADATAVATLSRSGTVRTALASLSPDRLVVAESRPEREGVGVAERAATDTDAAVTLTTEAGLPTALTEVDVDAALVGADAVTPAGDVVNKTGTRILALAARDAGVPTYVVASTLKIRPADGGESVPEQPSPPEAVYDGDADVSVHAPTFETVPGALVDGVATEEGVLDADGIRAAAEAHADNAAWTEQVSE</sequence>
<accession>A0A7J9SLY4</accession>
<gene>
    <name evidence="4" type="ORF">H5V44_12530</name>
</gene>
<evidence type="ECO:0000313" key="4">
    <source>
        <dbReference type="EMBL" id="MBB6647099.1"/>
    </source>
</evidence>
<reference evidence="4 5" key="1">
    <citation type="submission" date="2020-08" db="EMBL/GenBank/DDBJ databases">
        <authorList>
            <person name="Seo M.-J."/>
        </authorList>
    </citation>
    <scope>NUCLEOTIDE SEQUENCE [LARGE SCALE GENOMIC DNA]</scope>
    <source>
        <strain evidence="4 5">MBLA0160</strain>
    </source>
</reference>
<protein>
    <submittedName>
        <fullName evidence="4">Translation initiation factor 2</fullName>
    </submittedName>
</protein>
<dbReference type="SUPFAM" id="SSF100950">
    <property type="entry name" value="NagB/RpiA/CoA transferase-like"/>
    <property type="match status" value="1"/>
</dbReference>
<dbReference type="InterPro" id="IPR000649">
    <property type="entry name" value="IF-2B-related"/>
</dbReference>
<dbReference type="PANTHER" id="PTHR43475:SF3">
    <property type="entry name" value="TRANSLATION INITIATION FACTOR EIF-2B SUBUNIT FAMILY PROTEIN (AFU_ORTHOLOGUE AFUA_2G14290)"/>
    <property type="match status" value="1"/>
</dbReference>
<dbReference type="PROSITE" id="PS51462">
    <property type="entry name" value="NUDIX"/>
    <property type="match status" value="1"/>
</dbReference>
<feature type="region of interest" description="Disordered" evidence="2">
    <location>
        <begin position="20"/>
        <end position="46"/>
    </location>
</feature>
<keyword evidence="4" id="KW-0648">Protein biosynthesis</keyword>
<dbReference type="GO" id="GO:0003743">
    <property type="term" value="F:translation initiation factor activity"/>
    <property type="evidence" value="ECO:0007669"/>
    <property type="project" value="UniProtKB-KW"/>
</dbReference>
<dbReference type="RefSeq" id="WP_185193470.1">
    <property type="nucleotide sequence ID" value="NZ_JACKXD010000004.1"/>
</dbReference>
<dbReference type="GO" id="GO:0046523">
    <property type="term" value="F:S-methyl-5-thioribose-1-phosphate isomerase activity"/>
    <property type="evidence" value="ECO:0007669"/>
    <property type="project" value="TreeGrafter"/>
</dbReference>
<evidence type="ECO:0000256" key="2">
    <source>
        <dbReference type="SAM" id="MobiDB-lite"/>
    </source>
</evidence>
<organism evidence="4 5">
    <name type="scientific">Halobellus ruber</name>
    <dbReference type="NCBI Taxonomy" id="2761102"/>
    <lineage>
        <taxon>Archaea</taxon>
        <taxon>Methanobacteriati</taxon>
        <taxon>Methanobacteriota</taxon>
        <taxon>Stenosarchaea group</taxon>
        <taxon>Halobacteria</taxon>
        <taxon>Halobacteriales</taxon>
        <taxon>Haloferacaceae</taxon>
        <taxon>Halobellus</taxon>
    </lineage>
</organism>
<comment type="similarity">
    <text evidence="1">Belongs to the eIF-2B alpha/beta/delta subunits family.</text>
</comment>
<feature type="domain" description="Nudix hydrolase" evidence="3">
    <location>
        <begin position="1"/>
        <end position="134"/>
    </location>
</feature>
<dbReference type="InterPro" id="IPR015797">
    <property type="entry name" value="NUDIX_hydrolase-like_dom_sf"/>
</dbReference>
<keyword evidence="4" id="KW-0396">Initiation factor</keyword>
<evidence type="ECO:0000259" key="3">
    <source>
        <dbReference type="PROSITE" id="PS51462"/>
    </source>
</evidence>
<dbReference type="InterPro" id="IPR037171">
    <property type="entry name" value="NagB/RpiA_transferase-like"/>
</dbReference>
<dbReference type="GO" id="GO:0019509">
    <property type="term" value="P:L-methionine salvage from methylthioadenosine"/>
    <property type="evidence" value="ECO:0007669"/>
    <property type="project" value="TreeGrafter"/>
</dbReference>
<dbReference type="EMBL" id="JACKXD010000004">
    <property type="protein sequence ID" value="MBB6647099.1"/>
    <property type="molecule type" value="Genomic_DNA"/>
</dbReference>
<proteinExistence type="inferred from homology"/>
<dbReference type="Gene3D" id="3.40.50.10470">
    <property type="entry name" value="Translation initiation factor eif-2b, domain 2"/>
    <property type="match status" value="1"/>
</dbReference>
<evidence type="ECO:0000313" key="5">
    <source>
        <dbReference type="Proteomes" id="UP000546257"/>
    </source>
</evidence>
<dbReference type="SUPFAM" id="SSF55811">
    <property type="entry name" value="Nudix"/>
    <property type="match status" value="1"/>
</dbReference>
<comment type="caution">
    <text evidence="4">The sequence shown here is derived from an EMBL/GenBank/DDBJ whole genome shotgun (WGS) entry which is preliminary data.</text>
</comment>
<dbReference type="AlphaFoldDB" id="A0A7J9SLY4"/>
<evidence type="ECO:0000256" key="1">
    <source>
        <dbReference type="RuleBase" id="RU003814"/>
    </source>
</evidence>
<keyword evidence="5" id="KW-1185">Reference proteome</keyword>
<dbReference type="InterPro" id="IPR042529">
    <property type="entry name" value="IF_2B-like_C"/>
</dbReference>
<dbReference type="Pfam" id="PF01008">
    <property type="entry name" value="IF-2B"/>
    <property type="match status" value="1"/>
</dbReference>
<dbReference type="Gene3D" id="3.90.79.10">
    <property type="entry name" value="Nucleoside Triphosphate Pyrophosphohydrolase"/>
    <property type="match status" value="1"/>
</dbReference>
<dbReference type="InterPro" id="IPR000086">
    <property type="entry name" value="NUDIX_hydrolase_dom"/>
</dbReference>
<dbReference type="PANTHER" id="PTHR43475">
    <property type="entry name" value="METHYLTHIORIBOSE-1-PHOSPHATE ISOMERASE"/>
    <property type="match status" value="1"/>
</dbReference>
<name>A0A7J9SLY4_9EURY</name>
<dbReference type="Proteomes" id="UP000546257">
    <property type="component" value="Unassembled WGS sequence"/>
</dbReference>